<dbReference type="EMBL" id="LYXU01000044">
    <property type="protein sequence ID" value="OBS17137.1"/>
    <property type="molecule type" value="Genomic_DNA"/>
</dbReference>
<comment type="caution">
    <text evidence="2">The sequence shown here is derived from an EMBL/GenBank/DDBJ whole genome shotgun (WGS) entry which is preliminary data.</text>
</comment>
<evidence type="ECO:0000313" key="2">
    <source>
        <dbReference type="EMBL" id="OBS17137.1"/>
    </source>
</evidence>
<organism evidence="2 3">
    <name type="scientific">Fusarium poae</name>
    <dbReference type="NCBI Taxonomy" id="36050"/>
    <lineage>
        <taxon>Eukaryota</taxon>
        <taxon>Fungi</taxon>
        <taxon>Dikarya</taxon>
        <taxon>Ascomycota</taxon>
        <taxon>Pezizomycotina</taxon>
        <taxon>Sordariomycetes</taxon>
        <taxon>Hypocreomycetidae</taxon>
        <taxon>Hypocreales</taxon>
        <taxon>Nectriaceae</taxon>
        <taxon>Fusarium</taxon>
    </lineage>
</organism>
<dbReference type="AlphaFoldDB" id="A0A1B8A9H1"/>
<accession>A0A1B8A9H1</accession>
<proteinExistence type="predicted"/>
<gene>
    <name evidence="2" type="ORF">FPOA_12347</name>
    <name evidence="1" type="ORF">FPOA_12834</name>
</gene>
<sequence>MGLALDHQMDTRYYPNDEFNPSCWLTIDERQLKAQRIKYKHQDPYIKSFINKPTLHQNIVFLMSGLVKVCGQSILPSFILMLRLSVLISIPFGHNLEFIVARRWETPHKIMGQKSEDISPPTRNPPQKAELTFDLQPIQNLDKRWYLLYLTTRILRWDKIKAEVFLMEIRQQLRQKDVCLITFINSFGEDGL</sequence>
<keyword evidence="3" id="KW-1185">Reference proteome</keyword>
<dbReference type="EMBL" id="LYXU01000085">
    <property type="protein sequence ID" value="OBS16510.1"/>
    <property type="molecule type" value="Genomic_DNA"/>
</dbReference>
<evidence type="ECO:0000313" key="3">
    <source>
        <dbReference type="Proteomes" id="UP000091967"/>
    </source>
</evidence>
<reference evidence="2 3" key="1">
    <citation type="submission" date="2016-06" db="EMBL/GenBank/DDBJ databases">
        <title>Living apart together: crosstalk between the core and supernumerary genomes in a fungal plant pathogen.</title>
        <authorList>
            <person name="Vanheule A."/>
            <person name="Audenaert K."/>
            <person name="Warris S."/>
            <person name="Van De Geest H."/>
            <person name="Schijlen E."/>
            <person name="Hofte M."/>
            <person name="De Saeger S."/>
            <person name="Haesaert G."/>
            <person name="Waalwijk C."/>
            <person name="Van Der Lee T."/>
        </authorList>
    </citation>
    <scope>NUCLEOTIDE SEQUENCE [LARGE SCALE GENOMIC DNA]</scope>
    <source>
        <strain evidence="2 3">2516</strain>
    </source>
</reference>
<dbReference type="Proteomes" id="UP000091967">
    <property type="component" value="Unassembled WGS sequence"/>
</dbReference>
<evidence type="ECO:0000313" key="1">
    <source>
        <dbReference type="EMBL" id="OBS16510.1"/>
    </source>
</evidence>
<name>A0A1B8A9H1_FUSPO</name>
<protein>
    <submittedName>
        <fullName evidence="2">Uncharacterized protein</fullName>
    </submittedName>
</protein>